<evidence type="ECO:0000256" key="3">
    <source>
        <dbReference type="ARBA" id="ARBA00022692"/>
    </source>
</evidence>
<dbReference type="PIRSF" id="PIRSF015596">
    <property type="entry name" value="5_alpha-SR2"/>
    <property type="match status" value="1"/>
</dbReference>
<dbReference type="PROSITE" id="PS50244">
    <property type="entry name" value="S5A_REDUCTASE"/>
    <property type="match status" value="1"/>
</dbReference>
<dbReference type="InterPro" id="IPR039357">
    <property type="entry name" value="SRD5A/TECR"/>
</dbReference>
<dbReference type="RefSeq" id="XP_033398223.1">
    <property type="nucleotide sequence ID" value="XM_033545680.1"/>
</dbReference>
<dbReference type="AlphaFoldDB" id="A0A6A6BIX4"/>
<feature type="transmembrane region" description="Helical" evidence="6">
    <location>
        <begin position="153"/>
        <end position="174"/>
    </location>
</feature>
<sequence length="287" mass="33112">MAIIPGILPPSLENWQLIEWAWRFFPLFTAVQWLTDWYPQGKTSSSSRLNIPGKWAWFTMEAPGFIILLYIMFTLPTKLGIAELPWGNWAMAGMFTIHYLYRAIAAPLFLNPSMSPIHLLVWFFALAWQFANAISLGGWLAGYGPITAYDWKGQLYLAEIGMIIWGWSLLGNIYHDDDLREIRRAAARRQKREAEKSGQPEEGVDKVYMLPKNGLFQFVLYAHYFCEWMEWAGFWMVGGWNCTPARSFLLNEIATMLPRALQGRRWYVEKFGADKVGNRKAVIPGLL</sequence>
<evidence type="ECO:0000256" key="2">
    <source>
        <dbReference type="ARBA" id="ARBA00007742"/>
    </source>
</evidence>
<dbReference type="PANTHER" id="PTHR10556">
    <property type="entry name" value="3-OXO-5-ALPHA-STEROID 4-DEHYDROGENASE"/>
    <property type="match status" value="1"/>
</dbReference>
<protein>
    <recommendedName>
        <fullName evidence="7">3-oxo-5-alpha-steroid 4-dehydrogenase C-terminal domain-containing protein</fullName>
    </recommendedName>
</protein>
<comment type="similarity">
    <text evidence="2">Belongs to the steroid 5-alpha reductase family.</text>
</comment>
<evidence type="ECO:0000259" key="7">
    <source>
        <dbReference type="Pfam" id="PF02544"/>
    </source>
</evidence>
<evidence type="ECO:0000313" key="9">
    <source>
        <dbReference type="Proteomes" id="UP000799438"/>
    </source>
</evidence>
<name>A0A6A6BIX4_9PEZI</name>
<keyword evidence="4 6" id="KW-1133">Transmembrane helix</keyword>
<keyword evidence="9" id="KW-1185">Reference proteome</keyword>
<dbReference type="GO" id="GO:0003865">
    <property type="term" value="F:3-oxo-5-alpha-steroid 4-dehydrogenase activity"/>
    <property type="evidence" value="ECO:0007669"/>
    <property type="project" value="InterPro"/>
</dbReference>
<dbReference type="Pfam" id="PF02544">
    <property type="entry name" value="Steroid_dh"/>
    <property type="match status" value="1"/>
</dbReference>
<feature type="transmembrane region" description="Helical" evidence="6">
    <location>
        <begin position="58"/>
        <end position="77"/>
    </location>
</feature>
<feature type="domain" description="3-oxo-5-alpha-steroid 4-dehydrogenase C-terminal" evidence="7">
    <location>
        <begin position="117"/>
        <end position="286"/>
    </location>
</feature>
<dbReference type="OrthoDB" id="5788137at2759"/>
<proteinExistence type="inferred from homology"/>
<organism evidence="8 9">
    <name type="scientific">Aplosporella prunicola CBS 121167</name>
    <dbReference type="NCBI Taxonomy" id="1176127"/>
    <lineage>
        <taxon>Eukaryota</taxon>
        <taxon>Fungi</taxon>
        <taxon>Dikarya</taxon>
        <taxon>Ascomycota</taxon>
        <taxon>Pezizomycotina</taxon>
        <taxon>Dothideomycetes</taxon>
        <taxon>Dothideomycetes incertae sedis</taxon>
        <taxon>Botryosphaeriales</taxon>
        <taxon>Aplosporellaceae</taxon>
        <taxon>Aplosporella</taxon>
    </lineage>
</organism>
<comment type="subcellular location">
    <subcellularLocation>
        <location evidence="1">Membrane</location>
        <topology evidence="1">Multi-pass membrane protein</topology>
    </subcellularLocation>
</comment>
<accession>A0A6A6BIX4</accession>
<keyword evidence="5 6" id="KW-0472">Membrane</keyword>
<dbReference type="GeneID" id="54303188"/>
<evidence type="ECO:0000256" key="6">
    <source>
        <dbReference type="SAM" id="Phobius"/>
    </source>
</evidence>
<dbReference type="Proteomes" id="UP000799438">
    <property type="component" value="Unassembled WGS sequence"/>
</dbReference>
<dbReference type="EMBL" id="ML995484">
    <property type="protein sequence ID" value="KAF2142511.1"/>
    <property type="molecule type" value="Genomic_DNA"/>
</dbReference>
<evidence type="ECO:0000313" key="8">
    <source>
        <dbReference type="EMBL" id="KAF2142511.1"/>
    </source>
</evidence>
<evidence type="ECO:0000256" key="1">
    <source>
        <dbReference type="ARBA" id="ARBA00004141"/>
    </source>
</evidence>
<evidence type="ECO:0000256" key="5">
    <source>
        <dbReference type="ARBA" id="ARBA00023136"/>
    </source>
</evidence>
<evidence type="ECO:0000256" key="4">
    <source>
        <dbReference type="ARBA" id="ARBA00022989"/>
    </source>
</evidence>
<dbReference type="GO" id="GO:0016020">
    <property type="term" value="C:membrane"/>
    <property type="evidence" value="ECO:0007669"/>
    <property type="project" value="UniProtKB-SubCell"/>
</dbReference>
<dbReference type="GO" id="GO:0008202">
    <property type="term" value="P:steroid metabolic process"/>
    <property type="evidence" value="ECO:0007669"/>
    <property type="project" value="InterPro"/>
</dbReference>
<dbReference type="PANTHER" id="PTHR10556:SF43">
    <property type="entry name" value="STEROID 5-ALPHA-REDUCTASE DET2"/>
    <property type="match status" value="1"/>
</dbReference>
<keyword evidence="3 6" id="KW-0812">Transmembrane</keyword>
<gene>
    <name evidence="8" type="ORF">K452DRAFT_350854</name>
</gene>
<dbReference type="InterPro" id="IPR016636">
    <property type="entry name" value="3-oxo-5-alpha-steroid_4-DH"/>
</dbReference>
<feature type="transmembrane region" description="Helical" evidence="6">
    <location>
        <begin position="89"/>
        <end position="110"/>
    </location>
</feature>
<feature type="transmembrane region" description="Helical" evidence="6">
    <location>
        <begin position="117"/>
        <end position="141"/>
    </location>
</feature>
<reference evidence="8" key="1">
    <citation type="journal article" date="2020" name="Stud. Mycol.">
        <title>101 Dothideomycetes genomes: a test case for predicting lifestyles and emergence of pathogens.</title>
        <authorList>
            <person name="Haridas S."/>
            <person name="Albert R."/>
            <person name="Binder M."/>
            <person name="Bloem J."/>
            <person name="Labutti K."/>
            <person name="Salamov A."/>
            <person name="Andreopoulos B."/>
            <person name="Baker S."/>
            <person name="Barry K."/>
            <person name="Bills G."/>
            <person name="Bluhm B."/>
            <person name="Cannon C."/>
            <person name="Castanera R."/>
            <person name="Culley D."/>
            <person name="Daum C."/>
            <person name="Ezra D."/>
            <person name="Gonzalez J."/>
            <person name="Henrissat B."/>
            <person name="Kuo A."/>
            <person name="Liang C."/>
            <person name="Lipzen A."/>
            <person name="Lutzoni F."/>
            <person name="Magnuson J."/>
            <person name="Mondo S."/>
            <person name="Nolan M."/>
            <person name="Ohm R."/>
            <person name="Pangilinan J."/>
            <person name="Park H.-J."/>
            <person name="Ramirez L."/>
            <person name="Alfaro M."/>
            <person name="Sun H."/>
            <person name="Tritt A."/>
            <person name="Yoshinaga Y."/>
            <person name="Zwiers L.-H."/>
            <person name="Turgeon B."/>
            <person name="Goodwin S."/>
            <person name="Spatafora J."/>
            <person name="Crous P."/>
            <person name="Grigoriev I."/>
        </authorList>
    </citation>
    <scope>NUCLEOTIDE SEQUENCE</scope>
    <source>
        <strain evidence="8">CBS 121167</strain>
    </source>
</reference>
<dbReference type="InterPro" id="IPR001104">
    <property type="entry name" value="3-oxo-5_a-steroid_4-DH_C"/>
</dbReference>